<keyword evidence="1" id="KW-0812">Transmembrane</keyword>
<dbReference type="EMBL" id="CP002536">
    <property type="protein sequence ID" value="ADY25448.1"/>
    <property type="molecule type" value="Genomic_DNA"/>
</dbReference>
<evidence type="ECO:0000256" key="1">
    <source>
        <dbReference type="SAM" id="Phobius"/>
    </source>
</evidence>
<keyword evidence="1" id="KW-0472">Membrane</keyword>
<organism evidence="2 3">
    <name type="scientific">Deinococcus proteolyticus (strain ATCC 35074 / DSM 20540 / JCM 6276 / NBRC 101906 / NCIMB 13154 / VKM Ac-1939 / CCM 2703 / MRP)</name>
    <dbReference type="NCBI Taxonomy" id="693977"/>
    <lineage>
        <taxon>Bacteria</taxon>
        <taxon>Thermotogati</taxon>
        <taxon>Deinococcota</taxon>
        <taxon>Deinococci</taxon>
        <taxon>Deinococcales</taxon>
        <taxon>Deinococcaceae</taxon>
        <taxon>Deinococcus</taxon>
    </lineage>
</organism>
<dbReference type="KEGG" id="dpt:Deipr_0275"/>
<gene>
    <name evidence="2" type="ordered locus">Deipr_0275</name>
</gene>
<keyword evidence="1" id="KW-1133">Transmembrane helix</keyword>
<name>F0RJ40_DEIPM</name>
<reference evidence="3" key="1">
    <citation type="submission" date="2011-02" db="EMBL/GenBank/DDBJ databases">
        <title>The complete sequence of chromosome of Deinococcus proteolyticus DSM 20540.</title>
        <authorList>
            <consortium name="US DOE Joint Genome Institute (JGI-PGF)"/>
            <person name="Lucas S."/>
            <person name="Copeland A."/>
            <person name="Lapidus A."/>
            <person name="Bruce D."/>
            <person name="Goodwin L."/>
            <person name="Pitluck S."/>
            <person name="Kyrpides N."/>
            <person name="Mavromatis K."/>
            <person name="Pagani I."/>
            <person name="Ivanova N."/>
            <person name="Ovchinnikova G."/>
            <person name="Zeytun A."/>
            <person name="Detter J.C."/>
            <person name="Han C."/>
            <person name="Land M."/>
            <person name="Hauser L."/>
            <person name="Markowitz V."/>
            <person name="Cheng J.-F."/>
            <person name="Hugenholtz P."/>
            <person name="Woyke T."/>
            <person name="Wu D."/>
            <person name="Pukall R."/>
            <person name="Steenblock K."/>
            <person name="Brambilla E."/>
            <person name="Klenk H.-P."/>
            <person name="Eisen J.A."/>
        </authorList>
    </citation>
    <scope>NUCLEOTIDE SEQUENCE [LARGE SCALE GENOMIC DNA]</scope>
    <source>
        <strain evidence="3">ATCC 35074 / DSM 20540 / JCM 6276 / NBRC 101906 / NCIMB 13154 / VKM Ac-1939 / CCM 2703 / MRP</strain>
    </source>
</reference>
<sequence>MTRQPRTLTAHAVSLIACALLLLGPAAQHPGAGPVTDVLMWGTLLLGLLMLGLNRTGRIRRDTTA</sequence>
<dbReference type="Proteomes" id="UP000007718">
    <property type="component" value="Chromosome"/>
</dbReference>
<dbReference type="RefSeq" id="WP_013614057.1">
    <property type="nucleotide sequence ID" value="NC_015161.1"/>
</dbReference>
<dbReference type="STRING" id="693977.Deipr_0275"/>
<feature type="transmembrane region" description="Helical" evidence="1">
    <location>
        <begin position="38"/>
        <end position="54"/>
    </location>
</feature>
<proteinExistence type="predicted"/>
<dbReference type="PROSITE" id="PS51257">
    <property type="entry name" value="PROKAR_LIPOPROTEIN"/>
    <property type="match status" value="1"/>
</dbReference>
<dbReference type="AlphaFoldDB" id="F0RJ40"/>
<keyword evidence="3" id="KW-1185">Reference proteome</keyword>
<evidence type="ECO:0000313" key="3">
    <source>
        <dbReference type="Proteomes" id="UP000007718"/>
    </source>
</evidence>
<protein>
    <submittedName>
        <fullName evidence="2">Uncharacterized protein</fullName>
    </submittedName>
</protein>
<evidence type="ECO:0000313" key="2">
    <source>
        <dbReference type="EMBL" id="ADY25448.1"/>
    </source>
</evidence>
<accession>F0RJ40</accession>
<dbReference type="HOGENOM" id="CLU_2842529_0_0_0"/>
<reference evidence="2 3" key="2">
    <citation type="journal article" date="2012" name="Stand. Genomic Sci.">
        <title>Complete genome sequence of the orange-red pigmented, radioresistant Deinococcus proteolyticus type strain (MRP(T)).</title>
        <authorList>
            <person name="Copeland A."/>
            <person name="Zeytun A."/>
            <person name="Yassawong M."/>
            <person name="Nolan M."/>
            <person name="Lucas S."/>
            <person name="Hammon N."/>
            <person name="Deshpande S."/>
            <person name="Cheng J.F."/>
            <person name="Han C."/>
            <person name="Tapia R."/>
            <person name="Goodwin L.A."/>
            <person name="Pitluck S."/>
            <person name="Mavromatis K."/>
            <person name="Liolios K."/>
            <person name="Pagani I."/>
            <person name="Ivanova N."/>
            <person name="Mikhailova N."/>
            <person name="Pati A."/>
            <person name="Chen A."/>
            <person name="Palaniappan K."/>
            <person name="Land M."/>
            <person name="Hauser L."/>
            <person name="Jeffries C.D."/>
            <person name="Brambilla E.M."/>
            <person name="Rohde M."/>
            <person name="Sikorski J."/>
            <person name="Pukall R."/>
            <person name="Goker M."/>
            <person name="Detter J.C."/>
            <person name="Woyke T."/>
            <person name="Bristow J."/>
            <person name="Eisen J.A."/>
            <person name="Markowitz V."/>
            <person name="Hugenholtz P."/>
            <person name="Kyrpides N.C."/>
            <person name="Klenk H.P."/>
            <person name="Lapidus A."/>
        </authorList>
    </citation>
    <scope>NUCLEOTIDE SEQUENCE [LARGE SCALE GENOMIC DNA]</scope>
    <source>
        <strain evidence="3">ATCC 35074 / DSM 20540 / JCM 6276 / NBRC 101906 / NCIMB 13154 / VKM Ac-1939 / CCM 2703 / MRP</strain>
    </source>
</reference>